<evidence type="ECO:0008006" key="4">
    <source>
        <dbReference type="Google" id="ProtNLM"/>
    </source>
</evidence>
<evidence type="ECO:0000313" key="2">
    <source>
        <dbReference type="EMBL" id="CAL1398008.1"/>
    </source>
</evidence>
<reference evidence="2 3" key="1">
    <citation type="submission" date="2024-04" db="EMBL/GenBank/DDBJ databases">
        <authorList>
            <person name="Fracassetti M."/>
        </authorList>
    </citation>
    <scope>NUCLEOTIDE SEQUENCE [LARGE SCALE GENOMIC DNA]</scope>
</reference>
<organism evidence="2 3">
    <name type="scientific">Linum trigynum</name>
    <dbReference type="NCBI Taxonomy" id="586398"/>
    <lineage>
        <taxon>Eukaryota</taxon>
        <taxon>Viridiplantae</taxon>
        <taxon>Streptophyta</taxon>
        <taxon>Embryophyta</taxon>
        <taxon>Tracheophyta</taxon>
        <taxon>Spermatophyta</taxon>
        <taxon>Magnoliopsida</taxon>
        <taxon>eudicotyledons</taxon>
        <taxon>Gunneridae</taxon>
        <taxon>Pentapetalae</taxon>
        <taxon>rosids</taxon>
        <taxon>fabids</taxon>
        <taxon>Malpighiales</taxon>
        <taxon>Linaceae</taxon>
        <taxon>Linum</taxon>
    </lineage>
</organism>
<gene>
    <name evidence="2" type="ORF">LTRI10_LOCUS38267</name>
</gene>
<dbReference type="Proteomes" id="UP001497516">
    <property type="component" value="Chromosome 6"/>
</dbReference>
<feature type="transmembrane region" description="Helical" evidence="1">
    <location>
        <begin position="44"/>
        <end position="65"/>
    </location>
</feature>
<accession>A0AAV2FJR3</accession>
<evidence type="ECO:0000313" key="3">
    <source>
        <dbReference type="Proteomes" id="UP001497516"/>
    </source>
</evidence>
<evidence type="ECO:0000256" key="1">
    <source>
        <dbReference type="SAM" id="Phobius"/>
    </source>
</evidence>
<proteinExistence type="predicted"/>
<keyword evidence="1" id="KW-0812">Transmembrane</keyword>
<keyword evidence="1" id="KW-0472">Membrane</keyword>
<keyword evidence="1" id="KW-1133">Transmembrane helix</keyword>
<dbReference type="AlphaFoldDB" id="A0AAV2FJR3"/>
<protein>
    <recommendedName>
        <fullName evidence="4">Transmembrane protein</fullName>
    </recommendedName>
</protein>
<dbReference type="EMBL" id="OZ034819">
    <property type="protein sequence ID" value="CAL1398008.1"/>
    <property type="molecule type" value="Genomic_DNA"/>
</dbReference>
<keyword evidence="3" id="KW-1185">Reference proteome</keyword>
<name>A0AAV2FJR3_9ROSI</name>
<sequence length="66" mass="7446">MNSWLARHDDVEWTGRGRVEVRVITRVIIIIKQNDDSDNVDVHIGASCFAIVAAHVVIMVLHWAVP</sequence>